<accession>A0ACD3A6G6</accession>
<gene>
    <name evidence="1" type="ORF">BDN72DRAFT_965281</name>
</gene>
<reference evidence="1 2" key="1">
    <citation type="journal article" date="2019" name="Nat. Ecol. Evol.">
        <title>Megaphylogeny resolves global patterns of mushroom evolution.</title>
        <authorList>
            <person name="Varga T."/>
            <person name="Krizsan K."/>
            <person name="Foldi C."/>
            <person name="Dima B."/>
            <person name="Sanchez-Garcia M."/>
            <person name="Sanchez-Ramirez S."/>
            <person name="Szollosi G.J."/>
            <person name="Szarkandi J.G."/>
            <person name="Papp V."/>
            <person name="Albert L."/>
            <person name="Andreopoulos W."/>
            <person name="Angelini C."/>
            <person name="Antonin V."/>
            <person name="Barry K.W."/>
            <person name="Bougher N.L."/>
            <person name="Buchanan P."/>
            <person name="Buyck B."/>
            <person name="Bense V."/>
            <person name="Catcheside P."/>
            <person name="Chovatia M."/>
            <person name="Cooper J."/>
            <person name="Damon W."/>
            <person name="Desjardin D."/>
            <person name="Finy P."/>
            <person name="Geml J."/>
            <person name="Haridas S."/>
            <person name="Hughes K."/>
            <person name="Justo A."/>
            <person name="Karasinski D."/>
            <person name="Kautmanova I."/>
            <person name="Kiss B."/>
            <person name="Kocsube S."/>
            <person name="Kotiranta H."/>
            <person name="LaButti K.M."/>
            <person name="Lechner B.E."/>
            <person name="Liimatainen K."/>
            <person name="Lipzen A."/>
            <person name="Lukacs Z."/>
            <person name="Mihaltcheva S."/>
            <person name="Morgado L.N."/>
            <person name="Niskanen T."/>
            <person name="Noordeloos M.E."/>
            <person name="Ohm R.A."/>
            <person name="Ortiz-Santana B."/>
            <person name="Ovrebo C."/>
            <person name="Racz N."/>
            <person name="Riley R."/>
            <person name="Savchenko A."/>
            <person name="Shiryaev A."/>
            <person name="Soop K."/>
            <person name="Spirin V."/>
            <person name="Szebenyi C."/>
            <person name="Tomsovsky M."/>
            <person name="Tulloss R.E."/>
            <person name="Uehling J."/>
            <person name="Grigoriev I.V."/>
            <person name="Vagvolgyi C."/>
            <person name="Papp T."/>
            <person name="Martin F.M."/>
            <person name="Miettinen O."/>
            <person name="Hibbett D.S."/>
            <person name="Nagy L.G."/>
        </authorList>
    </citation>
    <scope>NUCLEOTIDE SEQUENCE [LARGE SCALE GENOMIC DNA]</scope>
    <source>
        <strain evidence="1 2">NL-1719</strain>
    </source>
</reference>
<dbReference type="Proteomes" id="UP000308600">
    <property type="component" value="Unassembled WGS sequence"/>
</dbReference>
<name>A0ACD3A6G6_9AGAR</name>
<proteinExistence type="predicted"/>
<sequence length="595" mass="66736">MSPPSTTRAGILDLPMELLLKIIHDPETDLLLLAQANRFLNFLVMNHYLAPVLPDPHHIESLCLVFNQHERFESVGINSKTNRASDDTKPNLFAFLSIAFEIQTVGQLVCKLTDIYKPESPIDTVKLFIQKVQRLTLFIRRLQKITDIDFSFNVPDLLDEFWGIPKELLGEWSSSLDDLIVASKTRCKTLRVSGGRFPRSWLEIGNQSQPASRSLVRRLTDSLRPTTLVGEPSESTAITVRKLSWEITQHFDSTSNNPTLSVILSSSGYPNVPVKPRRWTSTPLATHVYNHPPHSDWPYPQLFSTTPLTNLTINIGDSILTADGWKEFLAWFHIPLQPTLTNLTIRDCNETLPARPLVKFIHKLTRLEHLTILPPFPAFHYMDSYPIALPNLISVCAPSDFLLLLCPKGSGIPFGNLASSSKTPKLASVQVIPTCQYGHGHAYDTISCQSKVGEVLSGHSTVARIVLDLRYCGPGDFEISFASYQNSTRIYRPPPSIYPSSYHLVQEVILSASSFLFYLVSEDSAFLDDLMDVLKMFQSFETLTIVGTGTTSLPAGEDWLTVMNGDVFKMLKSKCRSVRTVRLDRLDGGLRIHDI</sequence>
<protein>
    <submittedName>
        <fullName evidence="1">Uncharacterized protein</fullName>
    </submittedName>
</protein>
<dbReference type="EMBL" id="ML208678">
    <property type="protein sequence ID" value="TFK61266.1"/>
    <property type="molecule type" value="Genomic_DNA"/>
</dbReference>
<organism evidence="1 2">
    <name type="scientific">Pluteus cervinus</name>
    <dbReference type="NCBI Taxonomy" id="181527"/>
    <lineage>
        <taxon>Eukaryota</taxon>
        <taxon>Fungi</taxon>
        <taxon>Dikarya</taxon>
        <taxon>Basidiomycota</taxon>
        <taxon>Agaricomycotina</taxon>
        <taxon>Agaricomycetes</taxon>
        <taxon>Agaricomycetidae</taxon>
        <taxon>Agaricales</taxon>
        <taxon>Pluteineae</taxon>
        <taxon>Pluteaceae</taxon>
        <taxon>Pluteus</taxon>
    </lineage>
</organism>
<keyword evidence="2" id="KW-1185">Reference proteome</keyword>
<evidence type="ECO:0000313" key="1">
    <source>
        <dbReference type="EMBL" id="TFK61266.1"/>
    </source>
</evidence>
<evidence type="ECO:0000313" key="2">
    <source>
        <dbReference type="Proteomes" id="UP000308600"/>
    </source>
</evidence>